<dbReference type="OrthoDB" id="1159446at2"/>
<dbReference type="AlphaFoldDB" id="A0A5S5BUF8"/>
<dbReference type="EMBL" id="VNHU01000015">
    <property type="protein sequence ID" value="TYP69946.1"/>
    <property type="molecule type" value="Genomic_DNA"/>
</dbReference>
<comment type="caution">
    <text evidence="3">The sequence shown here is derived from an EMBL/GenBank/DDBJ whole genome shotgun (WGS) entry which is preliminary data.</text>
</comment>
<name>A0A5S5BUF8_9FLAO</name>
<protein>
    <recommendedName>
        <fullName evidence="5">Thrombospondin type 3 repeat-containing protein</fullName>
    </recommendedName>
</protein>
<keyword evidence="2" id="KW-0732">Signal</keyword>
<evidence type="ECO:0000313" key="3">
    <source>
        <dbReference type="EMBL" id="TYP69946.1"/>
    </source>
</evidence>
<feature type="compositionally biased region" description="Acidic residues" evidence="1">
    <location>
        <begin position="131"/>
        <end position="159"/>
    </location>
</feature>
<dbReference type="Proteomes" id="UP000324376">
    <property type="component" value="Unassembled WGS sequence"/>
</dbReference>
<feature type="compositionally biased region" description="Acidic residues" evidence="1">
    <location>
        <begin position="187"/>
        <end position="210"/>
    </location>
</feature>
<accession>A0A5S5BUF8</accession>
<feature type="compositionally biased region" description="Acidic residues" evidence="1">
    <location>
        <begin position="219"/>
        <end position="232"/>
    </location>
</feature>
<dbReference type="PROSITE" id="PS51257">
    <property type="entry name" value="PROKAR_LIPOPROTEIN"/>
    <property type="match status" value="1"/>
</dbReference>
<dbReference type="RefSeq" id="WP_148783820.1">
    <property type="nucleotide sequence ID" value="NZ_VNHU01000015.1"/>
</dbReference>
<evidence type="ECO:0008006" key="5">
    <source>
        <dbReference type="Google" id="ProtNLM"/>
    </source>
</evidence>
<proteinExistence type="predicted"/>
<reference evidence="3 4" key="1">
    <citation type="submission" date="2019-07" db="EMBL/GenBank/DDBJ databases">
        <title>Genomic Encyclopedia of Archaeal and Bacterial Type Strains, Phase II (KMG-II): from individual species to whole genera.</title>
        <authorList>
            <person name="Goeker M."/>
        </authorList>
    </citation>
    <scope>NUCLEOTIDE SEQUENCE [LARGE SCALE GENOMIC DNA]</scope>
    <source>
        <strain evidence="3 4">DSM 17527</strain>
    </source>
</reference>
<feature type="region of interest" description="Disordered" evidence="1">
    <location>
        <begin position="131"/>
        <end position="237"/>
    </location>
</feature>
<keyword evidence="4" id="KW-1185">Reference proteome</keyword>
<evidence type="ECO:0000256" key="2">
    <source>
        <dbReference type="SAM" id="SignalP"/>
    </source>
</evidence>
<feature type="chain" id="PRO_5024457514" description="Thrombospondin type 3 repeat-containing protein" evidence="2">
    <location>
        <begin position="19"/>
        <end position="302"/>
    </location>
</feature>
<gene>
    <name evidence="3" type="ORF">BD809_11510</name>
</gene>
<organism evidence="3 4">
    <name type="scientific">Aquimarina intermedia</name>
    <dbReference type="NCBI Taxonomy" id="350814"/>
    <lineage>
        <taxon>Bacteria</taxon>
        <taxon>Pseudomonadati</taxon>
        <taxon>Bacteroidota</taxon>
        <taxon>Flavobacteriia</taxon>
        <taxon>Flavobacteriales</taxon>
        <taxon>Flavobacteriaceae</taxon>
        <taxon>Aquimarina</taxon>
    </lineage>
</organism>
<evidence type="ECO:0000313" key="4">
    <source>
        <dbReference type="Proteomes" id="UP000324376"/>
    </source>
</evidence>
<evidence type="ECO:0000256" key="1">
    <source>
        <dbReference type="SAM" id="MobiDB-lite"/>
    </source>
</evidence>
<feature type="signal peptide" evidence="2">
    <location>
        <begin position="1"/>
        <end position="18"/>
    </location>
</feature>
<sequence length="302" mass="33549">MNKRIVLFLLASFLFACNDGDIIITSFEFDEVDLQLCNGSGENEYVFYKIGKEVNEAIAFTFKNEQFSDTISTEAPISINLATEAGDLVYRKFSGEVPATYFCGSVPPNDITITEDLFSLSGNATIVTEIITEDDDDGIPAAEEDINNDGNLENDDTDNDGIPNYKDADDDDDNILTIIELPNNIPDNDDPRDSDEDGIPDYLDNDDDNDGVLTRNEDTNGEDGPREDDDNNDNIPNYLQADQVTEYPTPISNLNTVETTYRTSVSITNLELSSDSQTLDSDTYVLGFRDITIDKINKKDEK</sequence>